<dbReference type="EnsemblPlants" id="Kaladp0084s0049.14.v1.1">
    <property type="protein sequence ID" value="Kaladp0084s0049.14.v1.1.CDS.1"/>
    <property type="gene ID" value="Kaladp0084s0049.v1.1"/>
</dbReference>
<dbReference type="Gramene" id="Kaladp0084s0049.11.v1.1">
    <property type="protein sequence ID" value="Kaladp0084s0049.11.v1.1.CDS.1"/>
    <property type="gene ID" value="Kaladp0084s0049.v1.1"/>
</dbReference>
<evidence type="ECO:0000256" key="2">
    <source>
        <dbReference type="ARBA" id="ARBA00022679"/>
    </source>
</evidence>
<evidence type="ECO:0000313" key="6">
    <source>
        <dbReference type="Proteomes" id="UP000594263"/>
    </source>
</evidence>
<keyword evidence="2 3" id="KW-0808">Transferase</keyword>
<dbReference type="Gramene" id="Kaladp0084s0049.14.v1.1">
    <property type="protein sequence ID" value="Kaladp0084s0049.14.v1.1.CDS.1"/>
    <property type="gene ID" value="Kaladp0084s0049.v1.1"/>
</dbReference>
<dbReference type="OMA" id="MAIVEYQ"/>
<dbReference type="EnsemblPlants" id="Kaladp0084s0049.1.v1.1">
    <property type="protein sequence ID" value="Kaladp0084s0049.1.v1.1.CDS.1"/>
    <property type="gene ID" value="Kaladp0084s0049.v1.1"/>
</dbReference>
<dbReference type="Pfam" id="PF01255">
    <property type="entry name" value="Prenyltransf"/>
    <property type="match status" value="1"/>
</dbReference>
<reference evidence="5" key="1">
    <citation type="submission" date="2021-01" db="UniProtKB">
        <authorList>
            <consortium name="EnsemblPlants"/>
        </authorList>
    </citation>
    <scope>IDENTIFICATION</scope>
</reference>
<dbReference type="EnsemblPlants" id="Kaladp0084s0049.15.v1.1">
    <property type="protein sequence ID" value="Kaladp0084s0049.15.v1.1.CDS.1"/>
    <property type="gene ID" value="Kaladp0084s0049.v1.1"/>
</dbReference>
<dbReference type="InterPro" id="IPR001441">
    <property type="entry name" value="UPP_synth-like"/>
</dbReference>
<evidence type="ECO:0000256" key="3">
    <source>
        <dbReference type="RuleBase" id="RU363018"/>
    </source>
</evidence>
<dbReference type="GO" id="GO:0005783">
    <property type="term" value="C:endoplasmic reticulum"/>
    <property type="evidence" value="ECO:0007669"/>
    <property type="project" value="TreeGrafter"/>
</dbReference>
<dbReference type="EnsemblPlants" id="Kaladp0084s0049.11.v1.1">
    <property type="protein sequence ID" value="Kaladp0084s0049.11.v1.1.CDS.1"/>
    <property type="gene ID" value="Kaladp0084s0049.v1.1"/>
</dbReference>
<dbReference type="PROSITE" id="PS01066">
    <property type="entry name" value="UPP_SYNTHASE"/>
    <property type="match status" value="1"/>
</dbReference>
<dbReference type="HAMAP" id="MF_01139">
    <property type="entry name" value="ISPT"/>
    <property type="match status" value="1"/>
</dbReference>
<keyword evidence="3" id="KW-0812">Transmembrane</keyword>
<name>A0A7N0UTC1_KALFE</name>
<dbReference type="EnsemblPlants" id="Kaladp0084s0049.18.v1.1">
    <property type="protein sequence ID" value="Kaladp0084s0049.18.v1.1.CDS.1"/>
    <property type="gene ID" value="Kaladp0084s0049.v1.1"/>
</dbReference>
<feature type="transmembrane region" description="Helical" evidence="3">
    <location>
        <begin position="25"/>
        <end position="43"/>
    </location>
</feature>
<dbReference type="PANTHER" id="PTHR10291">
    <property type="entry name" value="DEHYDRODOLICHYL DIPHOSPHATE SYNTHASE FAMILY MEMBER"/>
    <property type="match status" value="1"/>
</dbReference>
<dbReference type="GO" id="GO:0016094">
    <property type="term" value="P:polyprenol biosynthetic process"/>
    <property type="evidence" value="ECO:0007669"/>
    <property type="project" value="TreeGrafter"/>
</dbReference>
<proteinExistence type="inferred from homology"/>
<evidence type="ECO:0000313" key="5">
    <source>
        <dbReference type="EnsemblPlants" id="Kaladp0084s0049.15.v1.1.CDS.1"/>
    </source>
</evidence>
<dbReference type="SUPFAM" id="SSF64005">
    <property type="entry name" value="Undecaprenyl diphosphate synthase"/>
    <property type="match status" value="1"/>
</dbReference>
<organism evidence="5 6">
    <name type="scientific">Kalanchoe fedtschenkoi</name>
    <name type="common">Lavender scallops</name>
    <name type="synonym">South American air plant</name>
    <dbReference type="NCBI Taxonomy" id="63787"/>
    <lineage>
        <taxon>Eukaryota</taxon>
        <taxon>Viridiplantae</taxon>
        <taxon>Streptophyta</taxon>
        <taxon>Embryophyta</taxon>
        <taxon>Tracheophyta</taxon>
        <taxon>Spermatophyta</taxon>
        <taxon>Magnoliopsida</taxon>
        <taxon>eudicotyledons</taxon>
        <taxon>Gunneridae</taxon>
        <taxon>Pentapetalae</taxon>
        <taxon>Saxifragales</taxon>
        <taxon>Crassulaceae</taxon>
        <taxon>Kalanchoe</taxon>
    </lineage>
</organism>
<keyword evidence="3" id="KW-0472">Membrane</keyword>
<dbReference type="Gramene" id="Kaladp0084s0049.15.v1.1">
    <property type="protein sequence ID" value="Kaladp0084s0049.15.v1.1.CDS.1"/>
    <property type="gene ID" value="Kaladp0084s0049.v1.1"/>
</dbReference>
<dbReference type="Gramene" id="Kaladp0084s0049.18.v1.1">
    <property type="protein sequence ID" value="Kaladp0084s0049.18.v1.1.CDS.1"/>
    <property type="gene ID" value="Kaladp0084s0049.v1.1"/>
</dbReference>
<dbReference type="InterPro" id="IPR036424">
    <property type="entry name" value="UPP_synth-like_sf"/>
</dbReference>
<feature type="region of interest" description="Disordered" evidence="4">
    <location>
        <begin position="195"/>
        <end position="214"/>
    </location>
</feature>
<accession>A0A7N0UTC1</accession>
<dbReference type="CDD" id="cd00475">
    <property type="entry name" value="Cis_IPPS"/>
    <property type="match status" value="1"/>
</dbReference>
<evidence type="ECO:0000256" key="1">
    <source>
        <dbReference type="ARBA" id="ARBA00005432"/>
    </source>
</evidence>
<dbReference type="Gramene" id="Kaladp0084s0049.1.v1.1">
    <property type="protein sequence ID" value="Kaladp0084s0049.1.v1.1.CDS.1"/>
    <property type="gene ID" value="Kaladp0084s0049.v1.1"/>
</dbReference>
<comment type="similarity">
    <text evidence="1 3">Belongs to the UPP synthase family.</text>
</comment>
<keyword evidence="3" id="KW-1133">Transmembrane helix</keyword>
<dbReference type="Proteomes" id="UP000594263">
    <property type="component" value="Unplaced"/>
</dbReference>
<protein>
    <recommendedName>
        <fullName evidence="3">Alkyl transferase</fullName>
        <ecNumber evidence="3">2.5.1.-</ecNumber>
    </recommendedName>
</protein>
<dbReference type="NCBIfam" id="TIGR00055">
    <property type="entry name" value="uppS"/>
    <property type="match status" value="1"/>
</dbReference>
<dbReference type="Gene3D" id="3.40.1180.10">
    <property type="entry name" value="Decaprenyl diphosphate synthase-like"/>
    <property type="match status" value="1"/>
</dbReference>
<dbReference type="EC" id="2.5.1.-" evidence="3"/>
<dbReference type="GO" id="GO:0045547">
    <property type="term" value="F:ditrans,polycis-polyprenyl diphosphate synthase [(2E,6E)-farnesyl diphosphate specific] activity"/>
    <property type="evidence" value="ECO:0007669"/>
    <property type="project" value="TreeGrafter"/>
</dbReference>
<dbReference type="PANTHER" id="PTHR10291:SF43">
    <property type="entry name" value="DEHYDRODOLICHYL DIPHOSPHATE SYNTHASE COMPLEX SUBUNIT DHDDS"/>
    <property type="match status" value="1"/>
</dbReference>
<evidence type="ECO:0000256" key="4">
    <source>
        <dbReference type="SAM" id="MobiDB-lite"/>
    </source>
</evidence>
<keyword evidence="6" id="KW-1185">Reference proteome</keyword>
<dbReference type="InterPro" id="IPR018520">
    <property type="entry name" value="UPP_synth-like_CS"/>
</dbReference>
<dbReference type="AlphaFoldDB" id="A0A7N0UTC1"/>
<sequence length="292" mass="33237">METQRVDDGIVAQFFEVLCSFLQRFLFWILSVGPIPVHISFIMDGNRRYEKTRKLEPGMGHRAGYISLMSLLKYCYQLGIKYATVYAFSIDNFKRRPEEVRILMELLQEKIESLLKAESIVHQYGIRVHFIGNLNLLDDSVRAAAEKAMLATASNNQAVLCVCIAYTSTDEIAHASTEASRNIYTEIQSRVTDAADDDDDLVKSGPQTQEHPAINSEDITKNMYMAVAPEPDIVLRSSGETRLSNFLLWQTSNSILYSPGALWPEVGLKHLVWAVLNFQRNYSYLQKIRKQT</sequence>